<reference evidence="4 5" key="1">
    <citation type="submission" date="2019-11" db="EMBL/GenBank/DDBJ databases">
        <title>P. haliotis isolates from Z. marina roots.</title>
        <authorList>
            <person name="Cohen M."/>
            <person name="Jospin G."/>
            <person name="Eisen J.A."/>
            <person name="Coil D.A."/>
        </authorList>
    </citation>
    <scope>NUCLEOTIDE SEQUENCE [LARGE SCALE GENOMIC DNA]</scope>
    <source>
        <strain evidence="4 5">UCD-MCMsp1aY</strain>
    </source>
</reference>
<comment type="caution">
    <text evidence="4">The sequence shown here is derived from an EMBL/GenBank/DDBJ whole genome shotgun (WGS) entry which is preliminary data.</text>
</comment>
<feature type="domain" description="Ppx/GppA phosphatase N-terminal" evidence="2">
    <location>
        <begin position="21"/>
        <end position="301"/>
    </location>
</feature>
<dbReference type="FunFam" id="3.30.420.40:FF:000023">
    <property type="entry name" value="Guanosine-5'-triphosphate,3'-diphosphate pyrophosphatase"/>
    <property type="match status" value="1"/>
</dbReference>
<dbReference type="InterPro" id="IPR048950">
    <property type="entry name" value="Ppx_GppA_C"/>
</dbReference>
<dbReference type="GO" id="GO:0008894">
    <property type="term" value="F:guanosine-5'-triphosphate,3'-diphosphate diphosphatase activity"/>
    <property type="evidence" value="ECO:0007669"/>
    <property type="project" value="UniProtKB-EC"/>
</dbReference>
<keyword evidence="5" id="KW-1185">Reference proteome</keyword>
<dbReference type="FunFam" id="3.30.420.150:FF:000001">
    <property type="entry name" value="Guanosine-5'-triphosphate,3'-diphosphate pyrophosphatase"/>
    <property type="match status" value="1"/>
</dbReference>
<dbReference type="EC" id="3.6.1.40" evidence="4"/>
<dbReference type="InterPro" id="IPR050273">
    <property type="entry name" value="GppA/Ppx_hydrolase"/>
</dbReference>
<dbReference type="Gene3D" id="3.30.420.40">
    <property type="match status" value="1"/>
</dbReference>
<dbReference type="Pfam" id="PF21447">
    <property type="entry name" value="Ppx-GppA_III"/>
    <property type="match status" value="1"/>
</dbReference>
<evidence type="ECO:0000313" key="5">
    <source>
        <dbReference type="Proteomes" id="UP000439994"/>
    </source>
</evidence>
<sequence length="494" mass="54734">MQNNTSYAVVDLGSNSFHMMIAQVVAGSVQIIGRVKRKVRLASGLNENMFLSDEAMQRGWECLNLFAERLQDIPRENIKISGTATLRLAKNVDTFLEKAEQILGFPIQIISGEVEAQTIYKGAAYTSSSNKKKLVIDIGGASTELIAGEGHLPQVFTSINVGCVTYLDRYFKNGVLSEANFNSAIEAAELEINNVKSKYSAFDWQEEVGASGTVQAIQEILMAQGFDEIITLERLNAIMQQSVSFGFLDKLAIKGLVQERRLVFPSGLAILIAIFKQLNLTGMTLAGGALREGQLYSMLPELTKLNVRERTIKSVMTRYHIDTRHAQRVSELSLELAEQLAPNWDLNQFEAIDILKSAALVHEVGLQVSYKDQQIHASYLLANSNLPGFTTAQKNLLTAIVRNHRDDIDHSMLSAQTTTSVLLAIRLVRILRLSVILSLRRTDEVLPNIEVSIVGEELSIHLPNGWLEANPLSAAELHQEASYQALQGWQLKLT</sequence>
<dbReference type="InterPro" id="IPR030673">
    <property type="entry name" value="PyroPPase_GppA_Ppx"/>
</dbReference>
<proteinExistence type="predicted"/>
<dbReference type="Gene3D" id="3.30.420.150">
    <property type="entry name" value="Exopolyphosphatase. Domain 2"/>
    <property type="match status" value="1"/>
</dbReference>
<accession>A0A6N8FBB1</accession>
<dbReference type="InterPro" id="IPR003695">
    <property type="entry name" value="Ppx_GppA_N"/>
</dbReference>
<dbReference type="InterPro" id="IPR043129">
    <property type="entry name" value="ATPase_NBD"/>
</dbReference>
<feature type="domain" description="Ppx/GppA phosphatase C-terminal" evidence="3">
    <location>
        <begin position="307"/>
        <end position="480"/>
    </location>
</feature>
<evidence type="ECO:0000259" key="3">
    <source>
        <dbReference type="Pfam" id="PF21447"/>
    </source>
</evidence>
<dbReference type="EMBL" id="WOCD01000005">
    <property type="protein sequence ID" value="MUH73578.1"/>
    <property type="molecule type" value="Genomic_DNA"/>
</dbReference>
<dbReference type="NCBIfam" id="NF008260">
    <property type="entry name" value="PRK11031.1"/>
    <property type="match status" value="1"/>
</dbReference>
<organism evidence="4 5">
    <name type="scientific">Psychrosphaera haliotis</name>
    <dbReference type="NCBI Taxonomy" id="555083"/>
    <lineage>
        <taxon>Bacteria</taxon>
        <taxon>Pseudomonadati</taxon>
        <taxon>Pseudomonadota</taxon>
        <taxon>Gammaproteobacteria</taxon>
        <taxon>Alteromonadales</taxon>
        <taxon>Pseudoalteromonadaceae</taxon>
        <taxon>Psychrosphaera</taxon>
    </lineage>
</organism>
<keyword evidence="1 4" id="KW-0378">Hydrolase</keyword>
<dbReference type="AlphaFoldDB" id="A0A6N8FBB1"/>
<evidence type="ECO:0000259" key="2">
    <source>
        <dbReference type="Pfam" id="PF02541"/>
    </source>
</evidence>
<evidence type="ECO:0000256" key="1">
    <source>
        <dbReference type="ARBA" id="ARBA00022801"/>
    </source>
</evidence>
<name>A0A6N8FBB1_9GAMM</name>
<dbReference type="OrthoDB" id="9793035at2"/>
<dbReference type="SUPFAM" id="SSF53067">
    <property type="entry name" value="Actin-like ATPase domain"/>
    <property type="match status" value="2"/>
</dbReference>
<dbReference type="Gene3D" id="1.10.3210.10">
    <property type="entry name" value="Hypothetical protein af1432"/>
    <property type="match status" value="1"/>
</dbReference>
<dbReference type="PANTHER" id="PTHR30005:SF0">
    <property type="entry name" value="RETROGRADE REGULATION PROTEIN 2"/>
    <property type="match status" value="1"/>
</dbReference>
<dbReference type="PIRSF" id="PIRSF001267">
    <property type="entry name" value="Pyrophosphatase_GppA_Ppx"/>
    <property type="match status" value="1"/>
</dbReference>
<dbReference type="Pfam" id="PF02541">
    <property type="entry name" value="Ppx-GppA"/>
    <property type="match status" value="1"/>
</dbReference>
<dbReference type="Proteomes" id="UP000439994">
    <property type="component" value="Unassembled WGS sequence"/>
</dbReference>
<dbReference type="GO" id="GO:0015949">
    <property type="term" value="P:nucleobase-containing small molecule interconversion"/>
    <property type="evidence" value="ECO:0007669"/>
    <property type="project" value="TreeGrafter"/>
</dbReference>
<dbReference type="SUPFAM" id="SSF109604">
    <property type="entry name" value="HD-domain/PDEase-like"/>
    <property type="match status" value="1"/>
</dbReference>
<gene>
    <name evidence="4" type="primary">gppA</name>
    <name evidence="4" type="ORF">GNP35_14435</name>
</gene>
<dbReference type="PANTHER" id="PTHR30005">
    <property type="entry name" value="EXOPOLYPHOSPHATASE"/>
    <property type="match status" value="1"/>
</dbReference>
<dbReference type="RefSeq" id="WP_155696939.1">
    <property type="nucleotide sequence ID" value="NZ_WOCD01000005.1"/>
</dbReference>
<protein>
    <submittedName>
        <fullName evidence="4">Guanosine-5'-triphosphate,3'-diphosphate diphosphatase</fullName>
        <ecNumber evidence="4">3.6.1.40</ecNumber>
    </submittedName>
</protein>
<evidence type="ECO:0000313" key="4">
    <source>
        <dbReference type="EMBL" id="MUH73578.1"/>
    </source>
</evidence>